<accession>A0ABW1W953</accession>
<keyword evidence="2" id="KW-0547">Nucleotide-binding</keyword>
<feature type="coiled-coil region" evidence="1">
    <location>
        <begin position="678"/>
        <end position="848"/>
    </location>
</feature>
<evidence type="ECO:0000313" key="2">
    <source>
        <dbReference type="EMBL" id="MFC6382222.1"/>
    </source>
</evidence>
<protein>
    <submittedName>
        <fullName evidence="2">ATP-binding protein</fullName>
    </submittedName>
</protein>
<feature type="coiled-coil region" evidence="1">
    <location>
        <begin position="349"/>
        <end position="428"/>
    </location>
</feature>
<feature type="coiled-coil region" evidence="1">
    <location>
        <begin position="498"/>
        <end position="573"/>
    </location>
</feature>
<keyword evidence="1" id="KW-0175">Coiled coil</keyword>
<proteinExistence type="predicted"/>
<dbReference type="GO" id="GO:0005524">
    <property type="term" value="F:ATP binding"/>
    <property type="evidence" value="ECO:0007669"/>
    <property type="project" value="UniProtKB-KW"/>
</dbReference>
<keyword evidence="3" id="KW-1185">Reference proteome</keyword>
<reference evidence="3" key="1">
    <citation type="journal article" date="2019" name="Int. J. Syst. Evol. Microbiol.">
        <title>The Global Catalogue of Microorganisms (GCM) 10K type strain sequencing project: providing services to taxonomists for standard genome sequencing and annotation.</title>
        <authorList>
            <consortium name="The Broad Institute Genomics Platform"/>
            <consortium name="The Broad Institute Genome Sequencing Center for Infectious Disease"/>
            <person name="Wu L."/>
            <person name="Ma J."/>
        </authorList>
    </citation>
    <scope>NUCLEOTIDE SEQUENCE [LARGE SCALE GENOMIC DNA]</scope>
    <source>
        <strain evidence="3">CCM 2050</strain>
    </source>
</reference>
<dbReference type="Gene3D" id="1.10.287.1490">
    <property type="match status" value="1"/>
</dbReference>
<dbReference type="InterPro" id="IPR021979">
    <property type="entry name" value="DUF3584"/>
</dbReference>
<keyword evidence="2" id="KW-0067">ATP-binding</keyword>
<organism evidence="2 3">
    <name type="scientific">Psychrobacter glacincola</name>
    <dbReference type="NCBI Taxonomy" id="56810"/>
    <lineage>
        <taxon>Bacteria</taxon>
        <taxon>Pseudomonadati</taxon>
        <taxon>Pseudomonadota</taxon>
        <taxon>Gammaproteobacteria</taxon>
        <taxon>Moraxellales</taxon>
        <taxon>Moraxellaceae</taxon>
        <taxon>Psychrobacter</taxon>
    </lineage>
</organism>
<dbReference type="EMBL" id="JBHSTZ010000059">
    <property type="protein sequence ID" value="MFC6382222.1"/>
    <property type="molecule type" value="Genomic_DNA"/>
</dbReference>
<dbReference type="Proteomes" id="UP001596264">
    <property type="component" value="Unassembled WGS sequence"/>
</dbReference>
<evidence type="ECO:0000313" key="3">
    <source>
        <dbReference type="Proteomes" id="UP001596264"/>
    </source>
</evidence>
<sequence>MLKTDEALSIANEDNTKPVIKDINKLLRVALINSYPKGQSHLIEVGDNTIITGRNSAGKTTLMGAVIPFFGTRLSEVSKKNEAVKSFIDFYLPYDDSYLVYEYRRQGEKKCVILRRSSEGQQIFNFINAGYNETWFVTKDATNQRRFRQFEEVKGIIESQGFNVSNNIKQLAYEAIISNCPNRRLKASIRSSKALQTINSLRPDYSLAVGKGSFYGFSLIASNILKSKIEFDQICEFLVEAMKTENKVQNNEISIDSQGVDTNKWLSDRNSWNEVEQLRGKFNELGQYVEQNASNQNALSIIVKTLRGLVKAFDTKIAENKTIEDDVKLKVEALEQAITKIEIAWDKEKGQLQNEIDDLSSKIIKLERAKRDFEEGVPGHHQPLAILQNMIRGISSLEEQIKHENERLKALRKDEEDATKIIESIKNQLAKDLKQIESKKGGLASQQELTLQQIKTGYYESLSNLGDDKAAKLNLIKKEYEIKSSAIKEKHTQLIIDKNNLESELKNIRCSIELTNEIESLKLNLDNAKTQLNQDIKNQRAAEKYLDKTSNEYEKLQKEHERLLSDIADKTSNIDDLYALLKDDTLLSFLLRNESDEVLSPLINQIRKTIDPSLFNRSDLSPQWLAPKESDDEVLYGLYLDTSRIDTTNNPQKLLTLESITEQRLVLEDKILKRRANISSLEKTIHQAKLTKKKANEDVYKANTNVVNTEKDIENKQTTQKQLEIRAENEIEEAKSNIENQLNEIKNKINDKVSESKATDAKMNDAEQKIENNHKLAIERLKEDKKKREQAVEQQYVKELEGLKLEADQAQERHDRAIDENGYDDNVIAQTIAKVQQLSTKLDVAEKAKIRVKHYHEFIDEEYRNLPMLFEKRNGLSIELVDKQAAFDKALISKQEDAKSLAEKAKIINNRIESAKTDLISIKESLSNASNAFDQALVADHTLEPEYMGHSLQDLHNASLAVLNDAKSLVRDTKKNMEKGIYALKTIRKPFTTNGSMFESLMSDRILLSIPDQENWYIQARKFSDYLNNEHEIKKDTLIGQYRVTAHQVREFKSKLDDAHNSLSNFSKRINTKCKEVCEKLEALAIEELHIAISSGIKENKWYSTLADFTDAHQRWANEDIHDTTRMPNQELLSKLQLVQDYIGQNQMNIKLSEQFSFSLRIKQVGGEIKETKRAKVFKDMGSNGTMRIAQLIIYISLLSVISTTSSDEVELKFFIDEIGVLDPQNTRELLNLLQKLGISAMCAAPENPDDEVVPLFANNIACHHNKTRNMYSISQTDDMYMLTQDSELEEFGVFS</sequence>
<dbReference type="RefSeq" id="WP_201564615.1">
    <property type="nucleotide sequence ID" value="NZ_CAJGZK010000030.1"/>
</dbReference>
<evidence type="ECO:0000256" key="1">
    <source>
        <dbReference type="SAM" id="Coils"/>
    </source>
</evidence>
<dbReference type="SUPFAM" id="SSF52540">
    <property type="entry name" value="P-loop containing nucleoside triphosphate hydrolases"/>
    <property type="match status" value="1"/>
</dbReference>
<gene>
    <name evidence="2" type="ORF">ACFP58_12300</name>
</gene>
<dbReference type="InterPro" id="IPR027417">
    <property type="entry name" value="P-loop_NTPase"/>
</dbReference>
<comment type="caution">
    <text evidence="2">The sequence shown here is derived from an EMBL/GenBank/DDBJ whole genome shotgun (WGS) entry which is preliminary data.</text>
</comment>
<dbReference type="Pfam" id="PF12128">
    <property type="entry name" value="DUF3584"/>
    <property type="match status" value="1"/>
</dbReference>
<name>A0ABW1W953_9GAMM</name>